<comment type="caution">
    <text evidence="1">The sequence shown here is derived from an EMBL/GenBank/DDBJ whole genome shotgun (WGS) entry which is preliminary data.</text>
</comment>
<dbReference type="EMBL" id="QRDX01000003">
    <property type="protein sequence ID" value="RED48976.1"/>
    <property type="molecule type" value="Genomic_DNA"/>
</dbReference>
<dbReference type="Proteomes" id="UP000256629">
    <property type="component" value="Unassembled WGS sequence"/>
</dbReference>
<organism evidence="1 2">
    <name type="scientific">Seonamhaeicola aphaedonensis</name>
    <dbReference type="NCBI Taxonomy" id="1461338"/>
    <lineage>
        <taxon>Bacteria</taxon>
        <taxon>Pseudomonadati</taxon>
        <taxon>Bacteroidota</taxon>
        <taxon>Flavobacteriia</taxon>
        <taxon>Flavobacteriales</taxon>
        <taxon>Flavobacteriaceae</taxon>
    </lineage>
</organism>
<evidence type="ECO:0008006" key="3">
    <source>
        <dbReference type="Google" id="ProtNLM"/>
    </source>
</evidence>
<dbReference type="OrthoDB" id="1143271at2"/>
<gene>
    <name evidence="1" type="ORF">DFQ02_103307</name>
</gene>
<name>A0A3D9HJ35_9FLAO</name>
<reference evidence="1 2" key="1">
    <citation type="submission" date="2018-07" db="EMBL/GenBank/DDBJ databases">
        <title>Genomic Encyclopedia of Type Strains, Phase III (KMG-III): the genomes of soil and plant-associated and newly described type strains.</title>
        <authorList>
            <person name="Whitman W."/>
        </authorList>
    </citation>
    <scope>NUCLEOTIDE SEQUENCE [LARGE SCALE GENOMIC DNA]</scope>
    <source>
        <strain evidence="1 2">CECT 8487</strain>
    </source>
</reference>
<keyword evidence="2" id="KW-1185">Reference proteome</keyword>
<accession>A0A3D9HJ35</accession>
<protein>
    <recommendedName>
        <fullName evidence="3">Outer membrane protein with beta-barrel domain</fullName>
    </recommendedName>
</protein>
<dbReference type="AlphaFoldDB" id="A0A3D9HJ35"/>
<evidence type="ECO:0000313" key="2">
    <source>
        <dbReference type="Proteomes" id="UP000256629"/>
    </source>
</evidence>
<sequence length="227" mass="25446">MKKNQFILLVAFVLCFVTIGFAQPRNYNITNGIGVFGGITKFSIDTDNFIIEQGDGFLFGMSATVDLPHKWYDMSYGMQLSENNIKISARPEMIVGQEEFIEYKMFAAQLALLGHIKLLGSYLTLDVGPMLQYNGKLEIKNEDQKAYYINNYTSLNAEDISSITRFNLNGLVGASVGYKFIKLRAQYIYGFTNIFKKLNSQGLDATGGESNFKGNQNMLVFGAMISF</sequence>
<dbReference type="RefSeq" id="WP_116523760.1">
    <property type="nucleotide sequence ID" value="NZ_QRDX01000003.1"/>
</dbReference>
<proteinExistence type="predicted"/>
<evidence type="ECO:0000313" key="1">
    <source>
        <dbReference type="EMBL" id="RED48976.1"/>
    </source>
</evidence>